<evidence type="ECO:0000256" key="2">
    <source>
        <dbReference type="ARBA" id="ARBA00007069"/>
    </source>
</evidence>
<dbReference type="InterPro" id="IPR035906">
    <property type="entry name" value="MetI-like_sf"/>
</dbReference>
<dbReference type="Proteomes" id="UP000028194">
    <property type="component" value="Chromosome"/>
</dbReference>
<evidence type="ECO:0000256" key="5">
    <source>
        <dbReference type="ARBA" id="ARBA00022592"/>
    </source>
</evidence>
<keyword evidence="4 10" id="KW-1003">Cell membrane</keyword>
<dbReference type="GO" id="GO:0005886">
    <property type="term" value="C:plasma membrane"/>
    <property type="evidence" value="ECO:0007669"/>
    <property type="project" value="UniProtKB-SubCell"/>
</dbReference>
<evidence type="ECO:0000313" key="13">
    <source>
        <dbReference type="Proteomes" id="UP000028194"/>
    </source>
</evidence>
<name>A0A075MRU1_9ARCH</name>
<dbReference type="AlphaFoldDB" id="A0A075MRU1"/>
<dbReference type="InterPro" id="IPR000515">
    <property type="entry name" value="MetI-like"/>
</dbReference>
<feature type="transmembrane region" description="Helical" evidence="9">
    <location>
        <begin position="299"/>
        <end position="320"/>
    </location>
</feature>
<evidence type="ECO:0000256" key="1">
    <source>
        <dbReference type="ARBA" id="ARBA00004651"/>
    </source>
</evidence>
<dbReference type="InterPro" id="IPR051124">
    <property type="entry name" value="Phosphate_Transport_Permease"/>
</dbReference>
<comment type="function">
    <text evidence="10">Part of the binding-protein-dependent transport system for phosphate; probably responsible for the translocation of the substrate across the membrane.</text>
</comment>
<proteinExistence type="inferred from homology"/>
<organism evidence="12 13">
    <name type="scientific">Candidatus Nitrososphaera evergladensis SR1</name>
    <dbReference type="NCBI Taxonomy" id="1459636"/>
    <lineage>
        <taxon>Archaea</taxon>
        <taxon>Nitrososphaerota</taxon>
        <taxon>Nitrososphaeria</taxon>
        <taxon>Nitrososphaerales</taxon>
        <taxon>Nitrososphaeraceae</taxon>
        <taxon>Nitrososphaera</taxon>
    </lineage>
</organism>
<feature type="domain" description="ABC transmembrane type-1" evidence="11">
    <location>
        <begin position="91"/>
        <end position="320"/>
    </location>
</feature>
<evidence type="ECO:0000256" key="3">
    <source>
        <dbReference type="ARBA" id="ARBA00022448"/>
    </source>
</evidence>
<dbReference type="GO" id="GO:0005315">
    <property type="term" value="F:phosphate transmembrane transporter activity"/>
    <property type="evidence" value="ECO:0007669"/>
    <property type="project" value="InterPro"/>
</dbReference>
<dbReference type="KEGG" id="nev:NTE_00045"/>
<keyword evidence="8 9" id="KW-0472">Membrane</keyword>
<dbReference type="PANTHER" id="PTHR30425">
    <property type="entry name" value="PHOSPHATE TRANSPORT SYSTEM PERMEASE PROTEIN PST"/>
    <property type="match status" value="1"/>
</dbReference>
<evidence type="ECO:0000259" key="11">
    <source>
        <dbReference type="PROSITE" id="PS50928"/>
    </source>
</evidence>
<evidence type="ECO:0000313" key="12">
    <source>
        <dbReference type="EMBL" id="AIF82129.1"/>
    </source>
</evidence>
<dbReference type="EMBL" id="CP007174">
    <property type="protein sequence ID" value="AIF82129.1"/>
    <property type="molecule type" value="Genomic_DNA"/>
</dbReference>
<feature type="transmembrane region" description="Helical" evidence="9">
    <location>
        <begin position="183"/>
        <end position="206"/>
    </location>
</feature>
<dbReference type="OrthoDB" id="338493at2157"/>
<evidence type="ECO:0000256" key="7">
    <source>
        <dbReference type="ARBA" id="ARBA00022989"/>
    </source>
</evidence>
<protein>
    <recommendedName>
        <fullName evidence="10">Phosphate transport system permease protein</fullName>
    </recommendedName>
</protein>
<comment type="similarity">
    <text evidence="2 10">Belongs to the binding-protein-dependent transport system permease family. CysTW subfamily.</text>
</comment>
<dbReference type="SUPFAM" id="SSF161098">
    <property type="entry name" value="MetI-like"/>
    <property type="match status" value="1"/>
</dbReference>
<accession>A0A075MRU1</accession>
<dbReference type="PROSITE" id="PS50928">
    <property type="entry name" value="ABC_TM1"/>
    <property type="match status" value="1"/>
</dbReference>
<keyword evidence="3 9" id="KW-0813">Transport</keyword>
<dbReference type="eggNOG" id="arCOG00167">
    <property type="taxonomic scope" value="Archaea"/>
</dbReference>
<evidence type="ECO:0000256" key="4">
    <source>
        <dbReference type="ARBA" id="ARBA00022475"/>
    </source>
</evidence>
<evidence type="ECO:0000256" key="10">
    <source>
        <dbReference type="RuleBase" id="RU363054"/>
    </source>
</evidence>
<evidence type="ECO:0000256" key="8">
    <source>
        <dbReference type="ARBA" id="ARBA00023136"/>
    </source>
</evidence>
<keyword evidence="7 9" id="KW-1133">Transmembrane helix</keyword>
<dbReference type="Gene3D" id="1.10.3720.10">
    <property type="entry name" value="MetI-like"/>
    <property type="match status" value="1"/>
</dbReference>
<dbReference type="PANTHER" id="PTHR30425:SF1">
    <property type="entry name" value="PHOSPHATE TRANSPORT SYSTEM PERMEASE PROTEIN PSTC"/>
    <property type="match status" value="1"/>
</dbReference>
<gene>
    <name evidence="12" type="ORF">NTE_00045</name>
</gene>
<dbReference type="GO" id="GO:0006817">
    <property type="term" value="P:phosphate ion transport"/>
    <property type="evidence" value="ECO:0007669"/>
    <property type="project" value="UniProtKB-KW"/>
</dbReference>
<keyword evidence="5 10" id="KW-0592">Phosphate transport</keyword>
<dbReference type="HOGENOM" id="CLU_033621_1_3_2"/>
<keyword evidence="13" id="KW-1185">Reference proteome</keyword>
<keyword evidence="6 9" id="KW-0812">Transmembrane</keyword>
<reference evidence="12 13" key="1">
    <citation type="journal article" date="2014" name="PLoS ONE">
        <title>Genome Sequence of Candidatus Nitrososphaera evergladensis from Group I.1b Enriched from Everglades Soil Reveals Novel Genomic Features of the Ammonia-Oxidizing Archaea.</title>
        <authorList>
            <person name="Zhalnina K.V."/>
            <person name="Dias R."/>
            <person name="Leonard M.T."/>
            <person name="Dorr de Quadros P."/>
            <person name="Camargo F.A."/>
            <person name="Drew J.C."/>
            <person name="Farmerie W.G."/>
            <person name="Daroub S.H."/>
            <person name="Triplett E.W."/>
        </authorList>
    </citation>
    <scope>NUCLEOTIDE SEQUENCE [LARGE SCALE GENOMIC DNA]</scope>
    <source>
        <strain evidence="12 13">SR1</strain>
    </source>
</reference>
<evidence type="ECO:0000256" key="9">
    <source>
        <dbReference type="RuleBase" id="RU363032"/>
    </source>
</evidence>
<dbReference type="RefSeq" id="WP_148699193.1">
    <property type="nucleotide sequence ID" value="NZ_CP007174.1"/>
</dbReference>
<evidence type="ECO:0000256" key="6">
    <source>
        <dbReference type="ARBA" id="ARBA00022692"/>
    </source>
</evidence>
<dbReference type="GeneID" id="41595997"/>
<feature type="transmembrane region" description="Helical" evidence="9">
    <location>
        <begin position="32"/>
        <end position="56"/>
    </location>
</feature>
<dbReference type="InterPro" id="IPR011864">
    <property type="entry name" value="Phosphate_PstC"/>
</dbReference>
<dbReference type="NCBIfam" id="TIGR02138">
    <property type="entry name" value="phosphate_pstC"/>
    <property type="match status" value="1"/>
</dbReference>
<sequence>MTSPPSFSESRKERKEFLSSFFLSAKRRGDGLFKWVVIGGAAYTLCMLLLVVFSVVDGSLPILFYQGPGFFTGTGWNPVEGRESYGALPYVIGTLASSGIAMAIGVPISLGIAVFITEIAPAKVGTPVGFVIEILAAIPSIVYGLWALFVFRFWILDYIEAPLYDTLGQSIPFFGPGPFGLDIFTAGIVLAIMIIPIVSAISREVLRAVPNSQREAAYSLGATRWEAVWHFIFPYAKAGILGAAILGLGRAVGETMLVTMVIGNTVGLAAIPDGLFSPGQTLSSLIANEFNEAASPLHASALIGLGATLFILTMAINIGAQLLVSRMVKVAPGAKE</sequence>
<feature type="transmembrane region" description="Helical" evidence="9">
    <location>
        <begin position="128"/>
        <end position="155"/>
    </location>
</feature>
<dbReference type="Pfam" id="PF00528">
    <property type="entry name" value="BPD_transp_1"/>
    <property type="match status" value="1"/>
</dbReference>
<feature type="transmembrane region" description="Helical" evidence="9">
    <location>
        <begin position="90"/>
        <end position="116"/>
    </location>
</feature>
<comment type="subcellular location">
    <subcellularLocation>
        <location evidence="1 9">Cell membrane</location>
        <topology evidence="1 9">Multi-pass membrane protein</topology>
    </subcellularLocation>
</comment>
<feature type="transmembrane region" description="Helical" evidence="9">
    <location>
        <begin position="227"/>
        <end position="248"/>
    </location>
</feature>
<dbReference type="STRING" id="1459636.NTE_00045"/>
<dbReference type="CDD" id="cd06261">
    <property type="entry name" value="TM_PBP2"/>
    <property type="match status" value="1"/>
</dbReference>